<organism evidence="2">
    <name type="scientific">Haptolina ericina</name>
    <dbReference type="NCBI Taxonomy" id="156174"/>
    <lineage>
        <taxon>Eukaryota</taxon>
        <taxon>Haptista</taxon>
        <taxon>Haptophyta</taxon>
        <taxon>Prymnesiophyceae</taxon>
        <taxon>Prymnesiales</taxon>
        <taxon>Prymnesiaceae</taxon>
        <taxon>Haptolina</taxon>
    </lineage>
</organism>
<sequence>MDDDIVVPLPVDSSDDEGTPPEHVSAVNNEACSGAAALLVEEALLGMVSGDTSIAPALFDLDFWRRFGEIDGLHVLEPDGGHISCGVDVSEAHTLRTSLDQRGYLCSAPVFHEAEKEILARLKRALRRLKERGLAPTFIYVFDEAWSVIERGWRLLAATLRAREIEGGEDVAEEEVVLEPSFFAHSLVHAVDTSASNGAARAHVPRALGQCSYGRHVPDRCARSPSPSRHGDRNRQAFRRGGQFRLAAPRSLEL</sequence>
<evidence type="ECO:0000313" key="2">
    <source>
        <dbReference type="EMBL" id="CAE0109383.1"/>
    </source>
</evidence>
<evidence type="ECO:0000256" key="1">
    <source>
        <dbReference type="SAM" id="MobiDB-lite"/>
    </source>
</evidence>
<name>A0A7S3AML1_9EUKA</name>
<feature type="region of interest" description="Disordered" evidence="1">
    <location>
        <begin position="219"/>
        <end position="240"/>
    </location>
</feature>
<reference evidence="2" key="1">
    <citation type="submission" date="2021-01" db="EMBL/GenBank/DDBJ databases">
        <authorList>
            <person name="Corre E."/>
            <person name="Pelletier E."/>
            <person name="Niang G."/>
            <person name="Scheremetjew M."/>
            <person name="Finn R."/>
            <person name="Kale V."/>
            <person name="Holt S."/>
            <person name="Cochrane G."/>
            <person name="Meng A."/>
            <person name="Brown T."/>
            <person name="Cohen L."/>
        </authorList>
    </citation>
    <scope>NUCLEOTIDE SEQUENCE</scope>
    <source>
        <strain evidence="2">CCMP281</strain>
    </source>
</reference>
<accession>A0A7S3AML1</accession>
<proteinExistence type="predicted"/>
<feature type="region of interest" description="Disordered" evidence="1">
    <location>
        <begin position="1"/>
        <end position="22"/>
    </location>
</feature>
<dbReference type="EMBL" id="HBHX01018047">
    <property type="protein sequence ID" value="CAE0109383.1"/>
    <property type="molecule type" value="Transcribed_RNA"/>
</dbReference>
<protein>
    <submittedName>
        <fullName evidence="2">Uncharacterized protein</fullName>
    </submittedName>
</protein>
<dbReference type="AlphaFoldDB" id="A0A7S3AML1"/>
<gene>
    <name evidence="2" type="ORF">HERI1096_LOCUS10043</name>
</gene>